<accession>A0AAD5WJW0</accession>
<gene>
    <name evidence="1" type="ORF">KIN20_034638</name>
</gene>
<dbReference type="Proteomes" id="UP001196413">
    <property type="component" value="Unassembled WGS sequence"/>
</dbReference>
<dbReference type="AlphaFoldDB" id="A0AAD5WJW0"/>
<name>A0AAD5WJW0_PARTN</name>
<comment type="caution">
    <text evidence="1">The sequence shown here is derived from an EMBL/GenBank/DDBJ whole genome shotgun (WGS) entry which is preliminary data.</text>
</comment>
<organism evidence="1 2">
    <name type="scientific">Parelaphostrongylus tenuis</name>
    <name type="common">Meningeal worm</name>
    <dbReference type="NCBI Taxonomy" id="148309"/>
    <lineage>
        <taxon>Eukaryota</taxon>
        <taxon>Metazoa</taxon>
        <taxon>Ecdysozoa</taxon>
        <taxon>Nematoda</taxon>
        <taxon>Chromadorea</taxon>
        <taxon>Rhabditida</taxon>
        <taxon>Rhabditina</taxon>
        <taxon>Rhabditomorpha</taxon>
        <taxon>Strongyloidea</taxon>
        <taxon>Metastrongylidae</taxon>
        <taxon>Parelaphostrongylus</taxon>
    </lineage>
</organism>
<keyword evidence="2" id="KW-1185">Reference proteome</keyword>
<evidence type="ECO:0000313" key="1">
    <source>
        <dbReference type="EMBL" id="KAJ1372470.1"/>
    </source>
</evidence>
<protein>
    <submittedName>
        <fullName evidence="1">Uncharacterized protein</fullName>
    </submittedName>
</protein>
<dbReference type="EMBL" id="JAHQIW010007147">
    <property type="protein sequence ID" value="KAJ1372470.1"/>
    <property type="molecule type" value="Genomic_DNA"/>
</dbReference>
<reference evidence="1" key="1">
    <citation type="submission" date="2021-06" db="EMBL/GenBank/DDBJ databases">
        <title>Parelaphostrongylus tenuis whole genome reference sequence.</title>
        <authorList>
            <person name="Garwood T.J."/>
            <person name="Larsen P.A."/>
            <person name="Fountain-Jones N.M."/>
            <person name="Garbe J.R."/>
            <person name="Macchietto M.G."/>
            <person name="Kania S.A."/>
            <person name="Gerhold R.W."/>
            <person name="Richards J.E."/>
            <person name="Wolf T.M."/>
        </authorList>
    </citation>
    <scope>NUCLEOTIDE SEQUENCE</scope>
    <source>
        <strain evidence="1">MNPRO001-30</strain>
        <tissue evidence="1">Meninges</tissue>
    </source>
</reference>
<evidence type="ECO:0000313" key="2">
    <source>
        <dbReference type="Proteomes" id="UP001196413"/>
    </source>
</evidence>
<sequence length="71" mass="7855">METAAAAAAAVVRGKADDIKFSDDDVLLLCFVIDEAHMGTRTISIKTSICFKESTRQREMSNISCWNELQT</sequence>
<proteinExistence type="predicted"/>